<organism evidence="2 3">
    <name type="scientific">Endozoicomonas lisbonensis</name>
    <dbReference type="NCBI Taxonomy" id="3120522"/>
    <lineage>
        <taxon>Bacteria</taxon>
        <taxon>Pseudomonadati</taxon>
        <taxon>Pseudomonadota</taxon>
        <taxon>Gammaproteobacteria</taxon>
        <taxon>Oceanospirillales</taxon>
        <taxon>Endozoicomonadaceae</taxon>
        <taxon>Endozoicomonas</taxon>
    </lineage>
</organism>
<keyword evidence="3" id="KW-1185">Reference proteome</keyword>
<protein>
    <submittedName>
        <fullName evidence="2">Uncharacterized protein</fullName>
    </submittedName>
</protein>
<feature type="region of interest" description="Disordered" evidence="1">
    <location>
        <begin position="320"/>
        <end position="363"/>
    </location>
</feature>
<gene>
    <name evidence="2" type="ORF">V5J35_001179</name>
</gene>
<evidence type="ECO:0000256" key="1">
    <source>
        <dbReference type="SAM" id="MobiDB-lite"/>
    </source>
</evidence>
<comment type="caution">
    <text evidence="2">The sequence shown here is derived from an EMBL/GenBank/DDBJ whole genome shotgun (WGS) entry which is preliminary data.</text>
</comment>
<dbReference type="Proteomes" id="UP001549366">
    <property type="component" value="Unassembled WGS sequence"/>
</dbReference>
<reference evidence="2 3" key="1">
    <citation type="submission" date="2024-06" db="EMBL/GenBank/DDBJ databases">
        <title>Genomic Encyclopedia of Type Strains, Phase V (KMG-V): Genome sequencing to study the core and pangenomes of soil and plant-associated prokaryotes.</title>
        <authorList>
            <person name="Whitman W."/>
        </authorList>
    </citation>
    <scope>NUCLEOTIDE SEQUENCE [LARGE SCALE GENOMIC DNA]</scope>
    <source>
        <strain evidence="2 3">NE40</strain>
    </source>
</reference>
<feature type="region of interest" description="Disordered" evidence="1">
    <location>
        <begin position="25"/>
        <end position="55"/>
    </location>
</feature>
<name>A0ABV2SDZ7_9GAMM</name>
<proteinExistence type="predicted"/>
<sequence>MESTQPAGSPAVSCSARFEKTAEKQKVQYQGRDMTLPDASRSDVSGYMPAAEHSSSVSGKPLHEYYVSQLKNVDAKAFGFPDKCPDWFERYRSSILVPLGKIYNQFVDGGKPLFNTVNAFGRNYNDMIIALMNLEKACETGAFSEEQKGIIAGWLDDVFGTFPVNWRHLPLVVSPDVKGWKLKKADKDLKPALDANYDDYLKKIGRIAFVPPWMNKKVYGEDLGSIYFTYYNVRNDNVAPTRKGESLTATDLYKKNDGLYNWLVAFQDKEEAIKSSDLSEFEYECMKYRLSTVDEEIADIKRLQPKHKFKWTGLKSSDGLPVTAGKRSRSSNSGLEDHGQSFEPVNKQKRIEGSEVGSASREWAAQLPGSSQSLREFKSSGISDAPDLLCVNGTTLSTLGLTDESDLQKVRGEASSGGRKVLKRTGHYEVSGAQLMLIIESVLMNMLQPEEGEPDKSSRRIQLKEVSECLDHLSMCLHRHRESRNEVIAGGGEFKVLKKAIDEIGHCQKAEAELERLRELISHCDENDFSGQLKRYLEDDRSLKSHSYIEAVFSPELRPDNWLDPSLPPEPKALKIGQERLLALSDGLRQHLPEASVGGIQINHHLAVRLLVKELPSLLDKCSKQVSGRDKPSAEKDLDFMVYLIEHLNSLNYEQHLRRQQFPYETEMLKDTNSGGKGPALSDDQQTWRHVHILLPLKKPLESFIEEFRGASERKLRGETAVGEEFIEEIKRVISPLEEYFVESDTAPSQES</sequence>
<evidence type="ECO:0000313" key="3">
    <source>
        <dbReference type="Proteomes" id="UP001549366"/>
    </source>
</evidence>
<evidence type="ECO:0000313" key="2">
    <source>
        <dbReference type="EMBL" id="MET4755987.1"/>
    </source>
</evidence>
<dbReference type="EMBL" id="JBEWTB010000002">
    <property type="protein sequence ID" value="MET4755987.1"/>
    <property type="molecule type" value="Genomic_DNA"/>
</dbReference>
<accession>A0ABV2SDZ7</accession>